<sequence>MAEGQRWYEILLNRRPDFIPHEGVAEWELIPGCWLQVAEGIPSEGNGPLRIGVTDLKAEKDRLLKELEIDDFDIHSRSEVPVMWGTFADPWGNRIRLFEHVDKDEERKRIETILGELIFDR</sequence>
<dbReference type="SUPFAM" id="SSF54593">
    <property type="entry name" value="Glyoxalase/Bleomycin resistance protein/Dihydroxybiphenyl dioxygenase"/>
    <property type="match status" value="1"/>
</dbReference>
<name>A0ABT9W2P1_9BACI</name>
<reference evidence="1 2" key="1">
    <citation type="submission" date="2023-07" db="EMBL/GenBank/DDBJ databases">
        <title>Genomic Encyclopedia of Type Strains, Phase IV (KMG-IV): sequencing the most valuable type-strain genomes for metagenomic binning, comparative biology and taxonomic classification.</title>
        <authorList>
            <person name="Goeker M."/>
        </authorList>
    </citation>
    <scope>NUCLEOTIDE SEQUENCE [LARGE SCALE GENOMIC DNA]</scope>
    <source>
        <strain evidence="1 2">DSM 12751</strain>
    </source>
</reference>
<accession>A0ABT9W2P1</accession>
<organism evidence="1 2">
    <name type="scientific">Caldalkalibacillus horti</name>
    <dbReference type="NCBI Taxonomy" id="77523"/>
    <lineage>
        <taxon>Bacteria</taxon>
        <taxon>Bacillati</taxon>
        <taxon>Bacillota</taxon>
        <taxon>Bacilli</taxon>
        <taxon>Bacillales</taxon>
        <taxon>Bacillaceae</taxon>
        <taxon>Caldalkalibacillus</taxon>
    </lineage>
</organism>
<protein>
    <recommendedName>
        <fullName evidence="3">VOC family protein</fullName>
    </recommendedName>
</protein>
<gene>
    <name evidence="1" type="ORF">J2S11_003442</name>
</gene>
<proteinExistence type="predicted"/>
<evidence type="ECO:0000313" key="1">
    <source>
        <dbReference type="EMBL" id="MDQ0167517.1"/>
    </source>
</evidence>
<evidence type="ECO:0008006" key="3">
    <source>
        <dbReference type="Google" id="ProtNLM"/>
    </source>
</evidence>
<dbReference type="Gene3D" id="3.10.180.10">
    <property type="entry name" value="2,3-Dihydroxybiphenyl 1,2-Dioxygenase, domain 1"/>
    <property type="match status" value="1"/>
</dbReference>
<dbReference type="RefSeq" id="WP_307396488.1">
    <property type="nucleotide sequence ID" value="NZ_BAAADK010000001.1"/>
</dbReference>
<keyword evidence="2" id="KW-1185">Reference proteome</keyword>
<dbReference type="Proteomes" id="UP001235840">
    <property type="component" value="Unassembled WGS sequence"/>
</dbReference>
<comment type="caution">
    <text evidence="1">The sequence shown here is derived from an EMBL/GenBank/DDBJ whole genome shotgun (WGS) entry which is preliminary data.</text>
</comment>
<dbReference type="EMBL" id="JAUSTY010000016">
    <property type="protein sequence ID" value="MDQ0167517.1"/>
    <property type="molecule type" value="Genomic_DNA"/>
</dbReference>
<evidence type="ECO:0000313" key="2">
    <source>
        <dbReference type="Proteomes" id="UP001235840"/>
    </source>
</evidence>
<dbReference type="InterPro" id="IPR029068">
    <property type="entry name" value="Glyas_Bleomycin-R_OHBP_Dase"/>
</dbReference>